<protein>
    <recommendedName>
        <fullName evidence="3">Lipoprotein</fullName>
    </recommendedName>
</protein>
<organism evidence="1 2">
    <name type="scientific">Leptospira jelokensis</name>
    <dbReference type="NCBI Taxonomy" id="2484931"/>
    <lineage>
        <taxon>Bacteria</taxon>
        <taxon>Pseudomonadati</taxon>
        <taxon>Spirochaetota</taxon>
        <taxon>Spirochaetia</taxon>
        <taxon>Leptospirales</taxon>
        <taxon>Leptospiraceae</taxon>
        <taxon>Leptospira</taxon>
    </lineage>
</organism>
<dbReference type="AlphaFoldDB" id="A0A4Z1A124"/>
<gene>
    <name evidence="1" type="ORF">EHQ62_07225</name>
</gene>
<name>A0A4Z1A124_9LEPT</name>
<dbReference type="Gene3D" id="3.40.390.10">
    <property type="entry name" value="Collagenase (Catalytic Domain)"/>
    <property type="match status" value="1"/>
</dbReference>
<dbReference type="EMBL" id="RQGH01000014">
    <property type="protein sequence ID" value="TGL69784.1"/>
    <property type="molecule type" value="Genomic_DNA"/>
</dbReference>
<proteinExistence type="predicted"/>
<accession>A0A4Z1A124</accession>
<dbReference type="Proteomes" id="UP000297567">
    <property type="component" value="Unassembled WGS sequence"/>
</dbReference>
<dbReference type="InterPro" id="IPR024079">
    <property type="entry name" value="MetalloPept_cat_dom_sf"/>
</dbReference>
<evidence type="ECO:0000313" key="2">
    <source>
        <dbReference type="Proteomes" id="UP000297567"/>
    </source>
</evidence>
<reference evidence="1" key="1">
    <citation type="journal article" date="2019" name="PLoS Negl. Trop. Dis.">
        <title>Revisiting the worldwide diversity of Leptospira species in the environment.</title>
        <authorList>
            <person name="Vincent A.T."/>
            <person name="Schiettekatte O."/>
            <person name="Bourhy P."/>
            <person name="Veyrier F.J."/>
            <person name="Picardeau M."/>
        </authorList>
    </citation>
    <scope>NUCLEOTIDE SEQUENCE [LARGE SCALE GENOMIC DNA]</scope>
    <source>
        <strain evidence="1">201702451</strain>
    </source>
</reference>
<evidence type="ECO:0008006" key="3">
    <source>
        <dbReference type="Google" id="ProtNLM"/>
    </source>
</evidence>
<dbReference type="RefSeq" id="WP_135641533.1">
    <property type="nucleotide sequence ID" value="NZ_RQGH01000014.1"/>
</dbReference>
<dbReference type="GO" id="GO:0008237">
    <property type="term" value="F:metallopeptidase activity"/>
    <property type="evidence" value="ECO:0007669"/>
    <property type="project" value="InterPro"/>
</dbReference>
<keyword evidence="2" id="KW-1185">Reference proteome</keyword>
<comment type="caution">
    <text evidence="1">The sequence shown here is derived from an EMBL/GenBank/DDBJ whole genome shotgun (WGS) entry which is preliminary data.</text>
</comment>
<sequence length="341" mass="39171">MKPIPYLISFLICLFVNCSQKEFTLPNNPYANWAKTSMGLQEKTMPKKAGVWSDRVYQMDVERTKTLLEVNGIDGIKDVPSPTKDLTLWKNRLLDLHNLYPKEVNALADELVYGIYFITNLGSTGLTGIIRDKEGIPIGGIIFLDSGLLSEGGNDWATKKENSAFQKSDTRSIEVHLDNSNSLQTALSFILLHELGHILAIVKHYVPDYAETTRDFRGYPYFQGVWWSETFSPYENSFFPERPKIKFYQKNPTIPIFPDGKFLYKKLTNTQFLSLYAATNADDTFAEAFAQYIHVTVLQNEYKVYLRTNSEREMLLSEPIHKEGGRKFRELFQTILYSHSP</sequence>
<evidence type="ECO:0000313" key="1">
    <source>
        <dbReference type="EMBL" id="TGL69784.1"/>
    </source>
</evidence>